<name>A0A3D9HGR4_9FLAO</name>
<dbReference type="Pfam" id="PF00535">
    <property type="entry name" value="Glycos_transf_2"/>
    <property type="match status" value="1"/>
</dbReference>
<dbReference type="Gene3D" id="3.90.550.10">
    <property type="entry name" value="Spore Coat Polysaccharide Biosynthesis Protein SpsA, Chain A"/>
    <property type="match status" value="1"/>
</dbReference>
<dbReference type="InterPro" id="IPR029044">
    <property type="entry name" value="Nucleotide-diphossugar_trans"/>
</dbReference>
<keyword evidence="2" id="KW-0808">Transferase</keyword>
<dbReference type="PANTHER" id="PTHR43685:SF11">
    <property type="entry name" value="GLYCOSYLTRANSFERASE TAGX-RELATED"/>
    <property type="match status" value="1"/>
</dbReference>
<dbReference type="InterPro" id="IPR050834">
    <property type="entry name" value="Glycosyltransf_2"/>
</dbReference>
<protein>
    <submittedName>
        <fullName evidence="2">Glycosyltransferase involved in cell wall biosynthesis</fullName>
    </submittedName>
</protein>
<accession>A0A3D9HGR4</accession>
<dbReference type="InterPro" id="IPR001173">
    <property type="entry name" value="Glyco_trans_2-like"/>
</dbReference>
<sequence length="310" mass="36454">MPFFSVVIPLFNKALYIKETINSVLKQTFTDFELIIVNDGSTDNSLEIVKTIKAQNLTIINQKNKGLSASRNKGFNMARGTIVTFLDADDYWHVDFLKSIKNLYNEFPKAQIYGTSYYETYSKKNLNINVNISNSLKESSFIINDFFIYNTKQFIPCQSTIALLKKAFPTSPYNEDLTYHEDVDFYLKYCPKYKVAIFYSPLAYVNFDVANRMSNSYISNKKLPDFEFYKTLHKNNNSIQRYISIQLYKYVIKCIEERNKSLKKFYIKKINPNHLTLKQKLMLNSPYFLVKLIRNLKMSLLKYRIRVSTN</sequence>
<dbReference type="RefSeq" id="WP_116524091.1">
    <property type="nucleotide sequence ID" value="NZ_QRDX01000004.1"/>
</dbReference>
<evidence type="ECO:0000259" key="1">
    <source>
        <dbReference type="Pfam" id="PF00535"/>
    </source>
</evidence>
<keyword evidence="3" id="KW-1185">Reference proteome</keyword>
<dbReference type="PANTHER" id="PTHR43685">
    <property type="entry name" value="GLYCOSYLTRANSFERASE"/>
    <property type="match status" value="1"/>
</dbReference>
<gene>
    <name evidence="2" type="ORF">DFQ02_104297</name>
</gene>
<dbReference type="CDD" id="cd00761">
    <property type="entry name" value="Glyco_tranf_GTA_type"/>
    <property type="match status" value="1"/>
</dbReference>
<comment type="caution">
    <text evidence="2">The sequence shown here is derived from an EMBL/GenBank/DDBJ whole genome shotgun (WGS) entry which is preliminary data.</text>
</comment>
<proteinExistence type="predicted"/>
<dbReference type="SUPFAM" id="SSF53448">
    <property type="entry name" value="Nucleotide-diphospho-sugar transferases"/>
    <property type="match status" value="1"/>
</dbReference>
<organism evidence="2 3">
    <name type="scientific">Seonamhaeicola aphaedonensis</name>
    <dbReference type="NCBI Taxonomy" id="1461338"/>
    <lineage>
        <taxon>Bacteria</taxon>
        <taxon>Pseudomonadati</taxon>
        <taxon>Bacteroidota</taxon>
        <taxon>Flavobacteriia</taxon>
        <taxon>Flavobacteriales</taxon>
        <taxon>Flavobacteriaceae</taxon>
    </lineage>
</organism>
<dbReference type="AlphaFoldDB" id="A0A3D9HGR4"/>
<evidence type="ECO:0000313" key="3">
    <source>
        <dbReference type="Proteomes" id="UP000256629"/>
    </source>
</evidence>
<dbReference type="Proteomes" id="UP000256629">
    <property type="component" value="Unassembled WGS sequence"/>
</dbReference>
<dbReference type="EMBL" id="QRDX01000004">
    <property type="protein sequence ID" value="RED48451.1"/>
    <property type="molecule type" value="Genomic_DNA"/>
</dbReference>
<feature type="domain" description="Glycosyltransferase 2-like" evidence="1">
    <location>
        <begin position="5"/>
        <end position="155"/>
    </location>
</feature>
<dbReference type="OrthoDB" id="6307329at2"/>
<dbReference type="GO" id="GO:0016740">
    <property type="term" value="F:transferase activity"/>
    <property type="evidence" value="ECO:0007669"/>
    <property type="project" value="UniProtKB-KW"/>
</dbReference>
<reference evidence="2 3" key="1">
    <citation type="submission" date="2018-07" db="EMBL/GenBank/DDBJ databases">
        <title>Genomic Encyclopedia of Type Strains, Phase III (KMG-III): the genomes of soil and plant-associated and newly described type strains.</title>
        <authorList>
            <person name="Whitman W."/>
        </authorList>
    </citation>
    <scope>NUCLEOTIDE SEQUENCE [LARGE SCALE GENOMIC DNA]</scope>
    <source>
        <strain evidence="2 3">CECT 8487</strain>
    </source>
</reference>
<evidence type="ECO:0000313" key="2">
    <source>
        <dbReference type="EMBL" id="RED48451.1"/>
    </source>
</evidence>